<reference evidence="3 4" key="1">
    <citation type="journal article" date="2018" name="Front. Microbiol.">
        <title>Hydrolytic Capabilities as a Key to Environmental Success: Chitinolytic and Cellulolytic Acidobacteria From Acidic Sub-arctic Soils and Boreal Peatlands.</title>
        <authorList>
            <person name="Belova S.E."/>
            <person name="Ravin N.V."/>
            <person name="Pankratov T.A."/>
            <person name="Rakitin A.L."/>
            <person name="Ivanova A.A."/>
            <person name="Beletsky A.V."/>
            <person name="Mardanov A.V."/>
            <person name="Sinninghe Damste J.S."/>
            <person name="Dedysh S.N."/>
        </authorList>
    </citation>
    <scope>NUCLEOTIDE SEQUENCE [LARGE SCALE GENOMIC DNA]</scope>
    <source>
        <strain evidence="3 4">SBC82</strain>
    </source>
</reference>
<dbReference type="InterPro" id="IPR051349">
    <property type="entry name" value="Hydrogenase_assoc-protein"/>
</dbReference>
<keyword evidence="1" id="KW-0560">Oxidoreductase</keyword>
<dbReference type="AlphaFoldDB" id="A0A2Z5G803"/>
<accession>A0A2Z5G803</accession>
<dbReference type="GO" id="GO:0016491">
    <property type="term" value="F:oxidoreductase activity"/>
    <property type="evidence" value="ECO:0007669"/>
    <property type="project" value="UniProtKB-KW"/>
</dbReference>
<dbReference type="InterPro" id="IPR006137">
    <property type="entry name" value="NADH_UbQ_OxRdtase-like_20kDa"/>
</dbReference>
<evidence type="ECO:0000259" key="2">
    <source>
        <dbReference type="Pfam" id="PF01058"/>
    </source>
</evidence>
<name>A0A2Z5G803_9BACT</name>
<keyword evidence="4" id="KW-1185">Reference proteome</keyword>
<dbReference type="Proteomes" id="UP000253606">
    <property type="component" value="Chromosome"/>
</dbReference>
<evidence type="ECO:0000313" key="4">
    <source>
        <dbReference type="Proteomes" id="UP000253606"/>
    </source>
</evidence>
<dbReference type="SUPFAM" id="SSF56770">
    <property type="entry name" value="HydA/Nqo6-like"/>
    <property type="match status" value="1"/>
</dbReference>
<gene>
    <name evidence="3" type="ORF">ACPOL_5874</name>
</gene>
<evidence type="ECO:0000313" key="3">
    <source>
        <dbReference type="EMBL" id="AXC15118.1"/>
    </source>
</evidence>
<keyword evidence="3" id="KW-0371">Homeobox</keyword>
<dbReference type="PANTHER" id="PTHR42845:SF1">
    <property type="entry name" value="HYDROGENASE SMALL SUBUNIT"/>
    <property type="match status" value="1"/>
</dbReference>
<dbReference type="InterPro" id="IPR037024">
    <property type="entry name" value="NiFe_Hase_small_N_sf"/>
</dbReference>
<sequence>MSFLDMDERLLDLSSQFDLVFSPLVDFKVYPDSVDVALVEGAISSVEDERKIHHIREHTKFLVAMGDCAVAGNVPAMRNPFGTAAILKRAYTENVSAQPQIPCVIVPELLEKVRPVHEFVAVDMYIPGCPPSADTFFTVLTELLAGRTPDVGSLTRFGA</sequence>
<organism evidence="3 4">
    <name type="scientific">Acidisarcina polymorpha</name>
    <dbReference type="NCBI Taxonomy" id="2211140"/>
    <lineage>
        <taxon>Bacteria</taxon>
        <taxon>Pseudomonadati</taxon>
        <taxon>Acidobacteriota</taxon>
        <taxon>Terriglobia</taxon>
        <taxon>Terriglobales</taxon>
        <taxon>Acidobacteriaceae</taxon>
        <taxon>Acidisarcina</taxon>
    </lineage>
</organism>
<dbReference type="Pfam" id="PF01058">
    <property type="entry name" value="Oxidored_q6"/>
    <property type="match status" value="1"/>
</dbReference>
<dbReference type="PANTHER" id="PTHR42845">
    <property type="entry name" value="COENZYME F420-REDUCING HYDROGENASE, GAMMA SUBUNIT"/>
    <property type="match status" value="1"/>
</dbReference>
<evidence type="ECO:0000256" key="1">
    <source>
        <dbReference type="ARBA" id="ARBA00023002"/>
    </source>
</evidence>
<protein>
    <submittedName>
        <fullName evidence="3">NAD-reducing hydrogenase subunit HoxY</fullName>
    </submittedName>
</protein>
<proteinExistence type="predicted"/>
<dbReference type="EMBL" id="CP030840">
    <property type="protein sequence ID" value="AXC15118.1"/>
    <property type="molecule type" value="Genomic_DNA"/>
</dbReference>
<feature type="domain" description="NADH:ubiquinone oxidoreductase-like 20kDa subunit" evidence="2">
    <location>
        <begin position="1"/>
        <end position="143"/>
    </location>
</feature>
<dbReference type="GO" id="GO:0051536">
    <property type="term" value="F:iron-sulfur cluster binding"/>
    <property type="evidence" value="ECO:0007669"/>
    <property type="project" value="InterPro"/>
</dbReference>
<dbReference type="KEGG" id="abas:ACPOL_5874"/>
<dbReference type="Gene3D" id="3.40.50.700">
    <property type="entry name" value="NADH:ubiquinone oxidoreductase-like, 20kDa subunit"/>
    <property type="match status" value="1"/>
</dbReference>
<dbReference type="GO" id="GO:0003677">
    <property type="term" value="F:DNA binding"/>
    <property type="evidence" value="ECO:0007669"/>
    <property type="project" value="UniProtKB-KW"/>
</dbReference>